<dbReference type="VEuPathDB" id="CryptoDB:Vbra_11316"/>
<protein>
    <recommendedName>
        <fullName evidence="3">CN hydrolase domain-containing protein</fullName>
    </recommendedName>
</protein>
<feature type="domain" description="CN hydrolase" evidence="3">
    <location>
        <begin position="28"/>
        <end position="284"/>
    </location>
</feature>
<dbReference type="PROSITE" id="PS01227">
    <property type="entry name" value="UPF0012"/>
    <property type="match status" value="1"/>
</dbReference>
<feature type="region of interest" description="Disordered" evidence="2">
    <location>
        <begin position="1"/>
        <end position="24"/>
    </location>
</feature>
<evidence type="ECO:0000259" key="3">
    <source>
        <dbReference type="PROSITE" id="PS50263"/>
    </source>
</evidence>
<dbReference type="InterPro" id="IPR001110">
    <property type="entry name" value="UPF0012_CS"/>
</dbReference>
<dbReference type="SUPFAM" id="SSF56317">
    <property type="entry name" value="Carbon-nitrogen hydrolase"/>
    <property type="match status" value="1"/>
</dbReference>
<name>A0A0G4EE24_VITBC</name>
<dbReference type="Pfam" id="PF00795">
    <property type="entry name" value="CN_hydrolase"/>
    <property type="match status" value="1"/>
</dbReference>
<evidence type="ECO:0000256" key="1">
    <source>
        <dbReference type="ARBA" id="ARBA00022801"/>
    </source>
</evidence>
<dbReference type="Gene3D" id="3.60.110.10">
    <property type="entry name" value="Carbon-nitrogen hydrolase"/>
    <property type="match status" value="1"/>
</dbReference>
<dbReference type="PhylomeDB" id="A0A0G4EE24"/>
<gene>
    <name evidence="4" type="ORF">Vbra_11316</name>
</gene>
<evidence type="ECO:0000313" key="4">
    <source>
        <dbReference type="EMBL" id="CEL93608.1"/>
    </source>
</evidence>
<dbReference type="STRING" id="1169540.A0A0G4EE24"/>
<dbReference type="GO" id="GO:0016811">
    <property type="term" value="F:hydrolase activity, acting on carbon-nitrogen (but not peptide) bonds, in linear amides"/>
    <property type="evidence" value="ECO:0007669"/>
    <property type="project" value="InterPro"/>
</dbReference>
<dbReference type="OrthoDB" id="307416at2759"/>
<evidence type="ECO:0000256" key="2">
    <source>
        <dbReference type="SAM" id="MobiDB-lite"/>
    </source>
</evidence>
<dbReference type="PROSITE" id="PS50263">
    <property type="entry name" value="CN_HYDROLASE"/>
    <property type="match status" value="1"/>
</dbReference>
<dbReference type="PANTHER" id="PTHR23088:SF27">
    <property type="entry name" value="DEAMINATED GLUTATHIONE AMIDASE"/>
    <property type="match status" value="1"/>
</dbReference>
<keyword evidence="1" id="KW-0378">Hydrolase</keyword>
<dbReference type="InterPro" id="IPR036526">
    <property type="entry name" value="C-N_Hydrolase_sf"/>
</dbReference>
<reference evidence="4 5" key="1">
    <citation type="submission" date="2014-11" db="EMBL/GenBank/DDBJ databases">
        <authorList>
            <person name="Zhu J."/>
            <person name="Qi W."/>
            <person name="Song R."/>
        </authorList>
    </citation>
    <scope>NUCLEOTIDE SEQUENCE [LARGE SCALE GENOMIC DNA]</scope>
</reference>
<dbReference type="InterPro" id="IPR045254">
    <property type="entry name" value="Nit1/2_C-N_Hydrolase"/>
</dbReference>
<dbReference type="InterPro" id="IPR003010">
    <property type="entry name" value="C-N_Hydrolase"/>
</dbReference>
<dbReference type="OMA" id="MRVAVCQ"/>
<dbReference type="AlphaFoldDB" id="A0A0G4EE24"/>
<sequence>MRVSDGYRGERVSDGYRGERVSDGGSSCVVGVAQLTSTTDIEKNFQEAERLLQVAKERSCAMVFFPETFAFLGESFHQSLKIAEPLDGPLFTRYCDLAKKYSMWVSYGGFQERNPSDPNKLFNTHVIVDSDGKIVSVYRKIHLFDVNYPQEFRESSFTEAGGEVVVAESPAGQLGLSVCYDLRFPELYSALRLRGADVLLVPSAFTFRTGLAHWEPLLRARAIETQCYVIAAAQGGKHNDKRHSYGHAVIINPWGEVLVDCGGGELGPNSDGSVGRLGVAEVDAAILAGVRMKMPVCEHRRPDLYKP</sequence>
<accession>A0A0G4EE24</accession>
<evidence type="ECO:0000313" key="5">
    <source>
        <dbReference type="Proteomes" id="UP000041254"/>
    </source>
</evidence>
<organism evidence="4 5">
    <name type="scientific">Vitrella brassicaformis (strain CCMP3155)</name>
    <dbReference type="NCBI Taxonomy" id="1169540"/>
    <lineage>
        <taxon>Eukaryota</taxon>
        <taxon>Sar</taxon>
        <taxon>Alveolata</taxon>
        <taxon>Colpodellida</taxon>
        <taxon>Vitrellaceae</taxon>
        <taxon>Vitrella</taxon>
    </lineage>
</organism>
<dbReference type="CDD" id="cd07572">
    <property type="entry name" value="nit"/>
    <property type="match status" value="1"/>
</dbReference>
<feature type="compositionally biased region" description="Basic and acidic residues" evidence="2">
    <location>
        <begin position="1"/>
        <end position="22"/>
    </location>
</feature>
<dbReference type="PANTHER" id="PTHR23088">
    <property type="entry name" value="NITRILASE-RELATED"/>
    <property type="match status" value="1"/>
</dbReference>
<proteinExistence type="predicted"/>
<keyword evidence="5" id="KW-1185">Reference proteome</keyword>
<dbReference type="Proteomes" id="UP000041254">
    <property type="component" value="Unassembled WGS sequence"/>
</dbReference>
<dbReference type="EMBL" id="CDMY01000179">
    <property type="protein sequence ID" value="CEL93608.1"/>
    <property type="molecule type" value="Genomic_DNA"/>
</dbReference>
<dbReference type="InParanoid" id="A0A0G4EE24"/>